<proteinExistence type="predicted"/>
<dbReference type="Proteomes" id="UP000054485">
    <property type="component" value="Unassembled WGS sequence"/>
</dbReference>
<protein>
    <submittedName>
        <fullName evidence="1">Uncharacterized protein</fullName>
    </submittedName>
</protein>
<name>A0A0D0B2B9_9AGAM</name>
<dbReference type="OrthoDB" id="10590545at2759"/>
<reference evidence="2" key="2">
    <citation type="submission" date="2015-01" db="EMBL/GenBank/DDBJ databases">
        <title>Evolutionary Origins and Diversification of the Mycorrhizal Mutualists.</title>
        <authorList>
            <consortium name="DOE Joint Genome Institute"/>
            <consortium name="Mycorrhizal Genomics Consortium"/>
            <person name="Kohler A."/>
            <person name="Kuo A."/>
            <person name="Nagy L.G."/>
            <person name="Floudas D."/>
            <person name="Copeland A."/>
            <person name="Barry K.W."/>
            <person name="Cichocki N."/>
            <person name="Veneault-Fourrey C."/>
            <person name="LaButti K."/>
            <person name="Lindquist E.A."/>
            <person name="Lipzen A."/>
            <person name="Lundell T."/>
            <person name="Morin E."/>
            <person name="Murat C."/>
            <person name="Riley R."/>
            <person name="Ohm R."/>
            <person name="Sun H."/>
            <person name="Tunlid A."/>
            <person name="Henrissat B."/>
            <person name="Grigoriev I.V."/>
            <person name="Hibbett D.S."/>
            <person name="Martin F."/>
        </authorList>
    </citation>
    <scope>NUCLEOTIDE SEQUENCE [LARGE SCALE GENOMIC DNA]</scope>
    <source>
        <strain evidence="2">UH-Slu-Lm8-n1</strain>
    </source>
</reference>
<dbReference type="EMBL" id="KN835296">
    <property type="protein sequence ID" value="KIK40627.1"/>
    <property type="molecule type" value="Genomic_DNA"/>
</dbReference>
<reference evidence="1 2" key="1">
    <citation type="submission" date="2014-04" db="EMBL/GenBank/DDBJ databases">
        <authorList>
            <consortium name="DOE Joint Genome Institute"/>
            <person name="Kuo A."/>
            <person name="Ruytinx J."/>
            <person name="Rineau F."/>
            <person name="Colpaert J."/>
            <person name="Kohler A."/>
            <person name="Nagy L.G."/>
            <person name="Floudas D."/>
            <person name="Copeland A."/>
            <person name="Barry K.W."/>
            <person name="Cichocki N."/>
            <person name="Veneault-Fourrey C."/>
            <person name="LaButti K."/>
            <person name="Lindquist E.A."/>
            <person name="Lipzen A."/>
            <person name="Lundell T."/>
            <person name="Morin E."/>
            <person name="Murat C."/>
            <person name="Sun H."/>
            <person name="Tunlid A."/>
            <person name="Henrissat B."/>
            <person name="Grigoriev I.V."/>
            <person name="Hibbett D.S."/>
            <person name="Martin F."/>
            <person name="Nordberg H.P."/>
            <person name="Cantor M.N."/>
            <person name="Hua S.X."/>
        </authorList>
    </citation>
    <scope>NUCLEOTIDE SEQUENCE [LARGE SCALE GENOMIC DNA]</scope>
    <source>
        <strain evidence="1 2">UH-Slu-Lm8-n1</strain>
    </source>
</reference>
<dbReference type="HOGENOM" id="CLU_2039607_0_0_1"/>
<evidence type="ECO:0000313" key="2">
    <source>
        <dbReference type="Proteomes" id="UP000054485"/>
    </source>
</evidence>
<dbReference type="InParanoid" id="A0A0D0B2B9"/>
<gene>
    <name evidence="1" type="ORF">CY34DRAFT_258967</name>
</gene>
<dbReference type="AlphaFoldDB" id="A0A0D0B2B9"/>
<keyword evidence="2" id="KW-1185">Reference proteome</keyword>
<evidence type="ECO:0000313" key="1">
    <source>
        <dbReference type="EMBL" id="KIK40627.1"/>
    </source>
</evidence>
<accession>A0A0D0B2B9</accession>
<sequence>MTSRSTTRVHLINLGSRGRGILAIRLPNSSRQTTGVRRSSVPVVQVCAVRVVTRICQSSEARHAHLLFLLLLLKFRMHIPRQQLIARRTVLVHYNPYLVSSLGLPPANATPAHSLDGAIVI</sequence>
<organism evidence="1 2">
    <name type="scientific">Suillus luteus UH-Slu-Lm8-n1</name>
    <dbReference type="NCBI Taxonomy" id="930992"/>
    <lineage>
        <taxon>Eukaryota</taxon>
        <taxon>Fungi</taxon>
        <taxon>Dikarya</taxon>
        <taxon>Basidiomycota</taxon>
        <taxon>Agaricomycotina</taxon>
        <taxon>Agaricomycetes</taxon>
        <taxon>Agaricomycetidae</taxon>
        <taxon>Boletales</taxon>
        <taxon>Suillineae</taxon>
        <taxon>Suillaceae</taxon>
        <taxon>Suillus</taxon>
    </lineage>
</organism>